<keyword evidence="1" id="KW-0812">Transmembrane</keyword>
<evidence type="ECO:0000313" key="3">
    <source>
        <dbReference type="Proteomes" id="UP000321234"/>
    </source>
</evidence>
<keyword evidence="1" id="KW-0472">Membrane</keyword>
<organism evidence="2 3">
    <name type="scientific">Quadrisphaera setariae</name>
    <dbReference type="NCBI Taxonomy" id="2593304"/>
    <lineage>
        <taxon>Bacteria</taxon>
        <taxon>Bacillati</taxon>
        <taxon>Actinomycetota</taxon>
        <taxon>Actinomycetes</taxon>
        <taxon>Kineosporiales</taxon>
        <taxon>Kineosporiaceae</taxon>
        <taxon>Quadrisphaera</taxon>
    </lineage>
</organism>
<reference evidence="2 3" key="1">
    <citation type="submission" date="2019-07" db="EMBL/GenBank/DDBJ databases">
        <title>Quadrisphaera sp. strain DD2A genome sequencing and assembly.</title>
        <authorList>
            <person name="Kim I."/>
        </authorList>
    </citation>
    <scope>NUCLEOTIDE SEQUENCE [LARGE SCALE GENOMIC DNA]</scope>
    <source>
        <strain evidence="2 3">DD2A</strain>
    </source>
</reference>
<feature type="transmembrane region" description="Helical" evidence="1">
    <location>
        <begin position="137"/>
        <end position="154"/>
    </location>
</feature>
<name>A0A5C8ZF85_9ACTN</name>
<evidence type="ECO:0000313" key="2">
    <source>
        <dbReference type="EMBL" id="TXR55838.1"/>
    </source>
</evidence>
<dbReference type="RefSeq" id="WP_147926894.1">
    <property type="nucleotide sequence ID" value="NZ_VKAC01000007.1"/>
</dbReference>
<feature type="transmembrane region" description="Helical" evidence="1">
    <location>
        <begin position="106"/>
        <end position="125"/>
    </location>
</feature>
<comment type="caution">
    <text evidence="2">The sequence shown here is derived from an EMBL/GenBank/DDBJ whole genome shotgun (WGS) entry which is preliminary data.</text>
</comment>
<sequence>MSERVRDGWFVRAAGRVGDLGSPFYDDEHQRDVWNEASAVGFQLLLWLLPVVAVVSVWVGGAPAVPYALLLFVAPGLASWVVLGYARARGILGADTRGVKPLRGRVVAWLVLGVAFCAGVVRVQGSTDGFSGGMAKGLVIGAVLGVVVVAVAVLRGRRRAQRLSAGGRSS</sequence>
<proteinExistence type="predicted"/>
<accession>A0A5C8ZF85</accession>
<keyword evidence="1" id="KW-1133">Transmembrane helix</keyword>
<dbReference type="Proteomes" id="UP000321234">
    <property type="component" value="Unassembled WGS sequence"/>
</dbReference>
<feature type="transmembrane region" description="Helical" evidence="1">
    <location>
        <begin position="65"/>
        <end position="86"/>
    </location>
</feature>
<feature type="transmembrane region" description="Helical" evidence="1">
    <location>
        <begin position="39"/>
        <end position="59"/>
    </location>
</feature>
<keyword evidence="3" id="KW-1185">Reference proteome</keyword>
<gene>
    <name evidence="2" type="ORF">FMM08_13585</name>
</gene>
<dbReference type="OrthoDB" id="4466927at2"/>
<dbReference type="AlphaFoldDB" id="A0A5C8ZF85"/>
<protein>
    <submittedName>
        <fullName evidence="2">DUF2029 domain-containing protein</fullName>
    </submittedName>
</protein>
<dbReference type="EMBL" id="VKAC01000007">
    <property type="protein sequence ID" value="TXR55838.1"/>
    <property type="molecule type" value="Genomic_DNA"/>
</dbReference>
<evidence type="ECO:0000256" key="1">
    <source>
        <dbReference type="SAM" id="Phobius"/>
    </source>
</evidence>